<evidence type="ECO:0000313" key="2">
    <source>
        <dbReference type="Proteomes" id="UP000270673"/>
    </source>
</evidence>
<dbReference type="AlphaFoldDB" id="A0A3S9VR12"/>
<evidence type="ECO:0000313" key="1">
    <source>
        <dbReference type="EMBL" id="AZS28940.1"/>
    </source>
</evidence>
<dbReference type="EMBL" id="CP032819">
    <property type="protein sequence ID" value="AZS28940.1"/>
    <property type="molecule type" value="Genomic_DNA"/>
</dbReference>
<keyword evidence="2" id="KW-1185">Reference proteome</keyword>
<dbReference type="KEGG" id="buy:D8S85_04780"/>
<dbReference type="Proteomes" id="UP000270673">
    <property type="component" value="Chromosome"/>
</dbReference>
<sequence length="84" mass="9570">MWAVGALGRDAGGEWVFKRQWNPEYVLTRGEQFLTTHMPADPAWQLTDRPYAMDAFIEGNLAGGEREDYYNYTDSIITGRHGPC</sequence>
<name>A0A3S9VR12_9BACT</name>
<protein>
    <submittedName>
        <fullName evidence="1">Uncharacterized protein</fullName>
    </submittedName>
</protein>
<organism evidence="1 2">
    <name type="scientific">Butyricimonas faecalis</name>
    <dbReference type="NCBI Taxonomy" id="2093856"/>
    <lineage>
        <taxon>Bacteria</taxon>
        <taxon>Pseudomonadati</taxon>
        <taxon>Bacteroidota</taxon>
        <taxon>Bacteroidia</taxon>
        <taxon>Bacteroidales</taxon>
        <taxon>Odoribacteraceae</taxon>
        <taxon>Butyricimonas</taxon>
    </lineage>
</organism>
<accession>A0A3S9VR12</accession>
<proteinExistence type="predicted"/>
<reference evidence="1 2" key="1">
    <citation type="submission" date="2018-10" db="EMBL/GenBank/DDBJ databases">
        <title>Butyricimonas faecalis sp. nov., isolated from human faeces and emended description of the genus Butyricimonas.</title>
        <authorList>
            <person name="Le Roy T."/>
            <person name="Van der Smissen P."/>
            <person name="Paquot A."/>
            <person name="Delzenne N."/>
            <person name="Muccioli G."/>
            <person name="Collet J.-F."/>
            <person name="Cani P.D."/>
        </authorList>
    </citation>
    <scope>NUCLEOTIDE SEQUENCE [LARGE SCALE GENOMIC DNA]</scope>
    <source>
        <strain evidence="1 2">H184</strain>
    </source>
</reference>
<gene>
    <name evidence="1" type="ORF">D8S85_04780</name>
</gene>